<feature type="transmembrane region" description="Helical" evidence="1">
    <location>
        <begin position="14"/>
        <end position="34"/>
    </location>
</feature>
<feature type="transmembrane region" description="Helical" evidence="1">
    <location>
        <begin position="46"/>
        <end position="66"/>
    </location>
</feature>
<comment type="caution">
    <text evidence="2">The sequence shown here is derived from an EMBL/GenBank/DDBJ whole genome shotgun (WGS) entry which is preliminary data.</text>
</comment>
<evidence type="ECO:0000313" key="3">
    <source>
        <dbReference type="Proteomes" id="UP000306918"/>
    </source>
</evidence>
<organism evidence="2 3">
    <name type="scientific">Niastella caeni</name>
    <dbReference type="NCBI Taxonomy" id="2569763"/>
    <lineage>
        <taxon>Bacteria</taxon>
        <taxon>Pseudomonadati</taxon>
        <taxon>Bacteroidota</taxon>
        <taxon>Chitinophagia</taxon>
        <taxon>Chitinophagales</taxon>
        <taxon>Chitinophagaceae</taxon>
        <taxon>Niastella</taxon>
    </lineage>
</organism>
<dbReference type="AlphaFoldDB" id="A0A4S8I3J4"/>
<evidence type="ECO:0000256" key="1">
    <source>
        <dbReference type="SAM" id="Phobius"/>
    </source>
</evidence>
<evidence type="ECO:0000313" key="2">
    <source>
        <dbReference type="EMBL" id="THU40782.1"/>
    </source>
</evidence>
<feature type="transmembrane region" description="Helical" evidence="1">
    <location>
        <begin position="73"/>
        <end position="96"/>
    </location>
</feature>
<reference evidence="2 3" key="1">
    <citation type="submission" date="2019-04" db="EMBL/GenBank/DDBJ databases">
        <title>Niastella caeni sp. nov., isolated from activated sludge.</title>
        <authorList>
            <person name="Sheng M."/>
        </authorList>
    </citation>
    <scope>NUCLEOTIDE SEQUENCE [LARGE SCALE GENOMIC DNA]</scope>
    <source>
        <strain evidence="2 3">HX-2-15</strain>
    </source>
</reference>
<keyword evidence="1" id="KW-1133">Transmembrane helix</keyword>
<keyword evidence="1" id="KW-0472">Membrane</keyword>
<keyword evidence="3" id="KW-1185">Reference proteome</keyword>
<sequence>MKYQLRNIPLLKKVLWADCSLGVGTGLVGLLWYPALTEFLGLPVNLIVIVATVTLGYGLLALRLVLQRTTSILFLRILITANWVWTIISVALLIFYIQNATLFGAAFLILQEVVVAMLAYLEGRHVYSFNGGDAR</sequence>
<dbReference type="OrthoDB" id="671388at2"/>
<dbReference type="RefSeq" id="WP_136575274.1">
    <property type="nucleotide sequence ID" value="NZ_STFF01000001.1"/>
</dbReference>
<keyword evidence="1" id="KW-0812">Transmembrane</keyword>
<dbReference type="Proteomes" id="UP000306918">
    <property type="component" value="Unassembled WGS sequence"/>
</dbReference>
<protein>
    <submittedName>
        <fullName evidence="2">Uncharacterized protein</fullName>
    </submittedName>
</protein>
<feature type="transmembrane region" description="Helical" evidence="1">
    <location>
        <begin position="102"/>
        <end position="121"/>
    </location>
</feature>
<proteinExistence type="predicted"/>
<gene>
    <name evidence="2" type="ORF">FAM09_01330</name>
</gene>
<dbReference type="EMBL" id="STFF01000001">
    <property type="protein sequence ID" value="THU40782.1"/>
    <property type="molecule type" value="Genomic_DNA"/>
</dbReference>
<name>A0A4S8I3J4_9BACT</name>
<accession>A0A4S8I3J4</accession>